<dbReference type="PRINTS" id="PR01050">
    <property type="entry name" value="PYRUVTKNASE"/>
</dbReference>
<dbReference type="InterPro" id="IPR015793">
    <property type="entry name" value="Pyrv_Knase_brl"/>
</dbReference>
<dbReference type="InterPro" id="IPR015795">
    <property type="entry name" value="Pyrv_Knase_C"/>
</dbReference>
<dbReference type="InterPro" id="IPR036637">
    <property type="entry name" value="Phosphohistidine_dom_sf"/>
</dbReference>
<keyword evidence="13 18" id="KW-0670">Pyruvate</keyword>
<dbReference type="NCBIfam" id="TIGR01064">
    <property type="entry name" value="pyruv_kin"/>
    <property type="match status" value="1"/>
</dbReference>
<evidence type="ECO:0000256" key="9">
    <source>
        <dbReference type="ARBA" id="ARBA00022777"/>
    </source>
</evidence>
<feature type="domain" description="Pyruvate kinase barrel" evidence="16">
    <location>
        <begin position="4"/>
        <end position="325"/>
    </location>
</feature>
<dbReference type="Gene3D" id="2.40.33.10">
    <property type="entry name" value="PK beta-barrel domain-like"/>
    <property type="match status" value="1"/>
</dbReference>
<dbReference type="GO" id="GO:0004743">
    <property type="term" value="F:pyruvate kinase activity"/>
    <property type="evidence" value="ECO:0007669"/>
    <property type="project" value="UniProtKB-UniRule"/>
</dbReference>
<dbReference type="Pfam" id="PF02887">
    <property type="entry name" value="PK_C"/>
    <property type="match status" value="1"/>
</dbReference>
<dbReference type="InterPro" id="IPR015813">
    <property type="entry name" value="Pyrv/PenolPyrv_kinase-like_dom"/>
</dbReference>
<dbReference type="PANTHER" id="PTHR11817">
    <property type="entry name" value="PYRUVATE KINASE"/>
    <property type="match status" value="1"/>
</dbReference>
<dbReference type="UniPathway" id="UPA00109">
    <property type="reaction ID" value="UER00188"/>
</dbReference>
<evidence type="ECO:0000256" key="12">
    <source>
        <dbReference type="ARBA" id="ARBA00023152"/>
    </source>
</evidence>
<evidence type="ECO:0000313" key="18">
    <source>
        <dbReference type="EMBL" id="GAK51188.1"/>
    </source>
</evidence>
<evidence type="ECO:0000256" key="2">
    <source>
        <dbReference type="ARBA" id="ARBA00001958"/>
    </source>
</evidence>
<dbReference type="SUPFAM" id="SSF52009">
    <property type="entry name" value="Phosphohistidine domain"/>
    <property type="match status" value="1"/>
</dbReference>
<keyword evidence="11 15" id="KW-0460">Magnesium</keyword>
<dbReference type="SUPFAM" id="SSF51621">
    <property type="entry name" value="Phosphoenolpyruvate/pyruvate domain"/>
    <property type="match status" value="1"/>
</dbReference>
<sequence length="606" mass="66443">MALRKTKIVCTMGPAIHDIESVKQLLSAGMNIARLNFSHGDHAYHQETASMVREASRQTGIPVALMLDTKGPEIRTGTTKENRLIALENGKTVILTTDEVECTAECIAISYKNLPKEISPGKHVYIADGVIDLLVEHVAGNQIHCRILQGGEIGSRKNINVVGVRTALPAITEKDEEDILFGIQQNFDFIAASFIRKGSDILEIRKLLDAHHSKIHVIAKIEDEEGVENIDEILAVSNGIMVARGDLGVQLKTEEIPLVQKRIIRRCNAANKPVITATQMLDSMIQHPRPTRAEASDVANAIFDGTDAVMLSGETASGAYPVLAVKTMHNIAISAENSPEYREKIRAYVRELQEENNMATAIAQSAFLLAENIHATAILTPTLRGNTPKLVSKYRPQQAIIAPTPSKQVQRNLLLYWGVYPIITELVSESDDMISNSLTIALRKKYLRNDDRVITVAGIPINSPIMLNTIRVHIISTVLAKGTAGFGKLCTGKIVKATNLSDAALKIQGSGQEILLTKMVDATFKPLFPKIRGLILEEPTSISDDEFRMFNQNLVVISGVPDAMATFEHELIVSMDGEEHLIYEGVVEEREDALEAQEGNTHGQAI</sequence>
<evidence type="ECO:0000256" key="15">
    <source>
        <dbReference type="RuleBase" id="RU000504"/>
    </source>
</evidence>
<keyword evidence="8" id="KW-0547">Nucleotide-binding</keyword>
<evidence type="ECO:0000259" key="16">
    <source>
        <dbReference type="Pfam" id="PF00224"/>
    </source>
</evidence>
<dbReference type="InterPro" id="IPR015806">
    <property type="entry name" value="Pyrv_Knase_insert_dom_sf"/>
</dbReference>
<dbReference type="NCBIfam" id="NF004491">
    <property type="entry name" value="PRK05826.1"/>
    <property type="match status" value="1"/>
</dbReference>
<organism evidence="18">
    <name type="scientific">Candidatus Moduliflexus flocculans</name>
    <dbReference type="NCBI Taxonomy" id="1499966"/>
    <lineage>
        <taxon>Bacteria</taxon>
        <taxon>Candidatus Moduliflexota</taxon>
        <taxon>Candidatus Moduliflexia</taxon>
        <taxon>Candidatus Moduliflexales</taxon>
        <taxon>Candidatus Moduliflexaceae</taxon>
    </lineage>
</organism>
<dbReference type="Gene3D" id="3.40.1380.20">
    <property type="entry name" value="Pyruvate kinase, C-terminal domain"/>
    <property type="match status" value="1"/>
</dbReference>
<dbReference type="InterPro" id="IPR040442">
    <property type="entry name" value="Pyrv_kinase-like_dom_sf"/>
</dbReference>
<evidence type="ECO:0000313" key="19">
    <source>
        <dbReference type="Proteomes" id="UP000030700"/>
    </source>
</evidence>
<comment type="cofactor">
    <cofactor evidence="2">
        <name>K(+)</name>
        <dbReference type="ChEBI" id="CHEBI:29103"/>
    </cofactor>
</comment>
<dbReference type="Proteomes" id="UP000030700">
    <property type="component" value="Unassembled WGS sequence"/>
</dbReference>
<evidence type="ECO:0000256" key="13">
    <source>
        <dbReference type="ARBA" id="ARBA00023317"/>
    </source>
</evidence>
<evidence type="ECO:0000256" key="11">
    <source>
        <dbReference type="ARBA" id="ARBA00022842"/>
    </source>
</evidence>
<dbReference type="STRING" id="1499966.U14_02430"/>
<evidence type="ECO:0000256" key="1">
    <source>
        <dbReference type="ARBA" id="ARBA00001946"/>
    </source>
</evidence>
<comment type="catalytic activity">
    <reaction evidence="15">
        <text>pyruvate + ATP = phosphoenolpyruvate + ADP + H(+)</text>
        <dbReference type="Rhea" id="RHEA:18157"/>
        <dbReference type="ChEBI" id="CHEBI:15361"/>
        <dbReference type="ChEBI" id="CHEBI:15378"/>
        <dbReference type="ChEBI" id="CHEBI:30616"/>
        <dbReference type="ChEBI" id="CHEBI:58702"/>
        <dbReference type="ChEBI" id="CHEBI:456216"/>
        <dbReference type="EC" id="2.7.1.40"/>
    </reaction>
</comment>
<dbReference type="FunFam" id="3.20.20.60:FF:000001">
    <property type="entry name" value="Pyruvate kinase"/>
    <property type="match status" value="1"/>
</dbReference>
<dbReference type="InterPro" id="IPR036918">
    <property type="entry name" value="Pyrv_Knase_C_sf"/>
</dbReference>
<evidence type="ECO:0000256" key="7">
    <source>
        <dbReference type="ARBA" id="ARBA00022723"/>
    </source>
</evidence>
<comment type="similarity">
    <text evidence="4 15">Belongs to the pyruvate kinase family.</text>
</comment>
<comment type="pathway">
    <text evidence="3 15">Carbohydrate degradation; glycolysis; pyruvate from D-glyceraldehyde 3-phosphate: step 5/5.</text>
</comment>
<evidence type="ECO:0000256" key="14">
    <source>
        <dbReference type="NCBIfam" id="TIGR01064"/>
    </source>
</evidence>
<protein>
    <recommendedName>
        <fullName evidence="5 14">Pyruvate kinase</fullName>
        <ecNumber evidence="5 14">2.7.1.40</ecNumber>
    </recommendedName>
</protein>
<dbReference type="FunFam" id="2.40.33.10:FF:000001">
    <property type="entry name" value="Pyruvate kinase"/>
    <property type="match status" value="1"/>
</dbReference>
<dbReference type="InterPro" id="IPR001697">
    <property type="entry name" value="Pyr_Knase"/>
</dbReference>
<evidence type="ECO:0000256" key="4">
    <source>
        <dbReference type="ARBA" id="ARBA00008663"/>
    </source>
</evidence>
<keyword evidence="10" id="KW-0067">ATP-binding</keyword>
<dbReference type="NCBIfam" id="NF004978">
    <property type="entry name" value="PRK06354.1"/>
    <property type="match status" value="1"/>
</dbReference>
<keyword evidence="9 15" id="KW-0418">Kinase</keyword>
<dbReference type="HOGENOM" id="CLU_015439_0_2_0"/>
<keyword evidence="6 15" id="KW-0808">Transferase</keyword>
<dbReference type="GO" id="GO:0000287">
    <property type="term" value="F:magnesium ion binding"/>
    <property type="evidence" value="ECO:0007669"/>
    <property type="project" value="UniProtKB-UniRule"/>
</dbReference>
<dbReference type="InterPro" id="IPR011037">
    <property type="entry name" value="Pyrv_Knase-like_insert_dom_sf"/>
</dbReference>
<dbReference type="GO" id="GO:0030955">
    <property type="term" value="F:potassium ion binding"/>
    <property type="evidence" value="ECO:0007669"/>
    <property type="project" value="UniProtKB-UniRule"/>
</dbReference>
<dbReference type="EMBL" id="DF820457">
    <property type="protein sequence ID" value="GAK51188.1"/>
    <property type="molecule type" value="Genomic_DNA"/>
</dbReference>
<proteinExistence type="inferred from homology"/>
<comment type="cofactor">
    <cofactor evidence="1">
        <name>Mg(2+)</name>
        <dbReference type="ChEBI" id="CHEBI:18420"/>
    </cofactor>
</comment>
<keyword evidence="19" id="KW-1185">Reference proteome</keyword>
<evidence type="ECO:0000256" key="8">
    <source>
        <dbReference type="ARBA" id="ARBA00022741"/>
    </source>
</evidence>
<keyword evidence="12 15" id="KW-0324">Glycolysis</keyword>
<gene>
    <name evidence="18" type="ORF">U14_02430</name>
</gene>
<dbReference type="SUPFAM" id="SSF52935">
    <property type="entry name" value="PK C-terminal domain-like"/>
    <property type="match status" value="1"/>
</dbReference>
<dbReference type="EC" id="2.7.1.40" evidence="5 14"/>
<dbReference type="GO" id="GO:0016301">
    <property type="term" value="F:kinase activity"/>
    <property type="evidence" value="ECO:0007669"/>
    <property type="project" value="UniProtKB-KW"/>
</dbReference>
<dbReference type="Pfam" id="PF00224">
    <property type="entry name" value="PK"/>
    <property type="match status" value="1"/>
</dbReference>
<dbReference type="Gene3D" id="3.50.30.10">
    <property type="entry name" value="Phosphohistidine domain"/>
    <property type="match status" value="1"/>
</dbReference>
<reference evidence="18" key="1">
    <citation type="journal article" date="2015" name="PeerJ">
        <title>First genomic representation of candidate bacterial phylum KSB3 points to enhanced environmental sensing as a trigger of wastewater bulking.</title>
        <authorList>
            <person name="Sekiguchi Y."/>
            <person name="Ohashi A."/>
            <person name="Parks D.H."/>
            <person name="Yamauchi T."/>
            <person name="Tyson G.W."/>
            <person name="Hugenholtz P."/>
        </authorList>
    </citation>
    <scope>NUCLEOTIDE SEQUENCE [LARGE SCALE GENOMIC DNA]</scope>
</reference>
<dbReference type="Gene3D" id="3.20.20.60">
    <property type="entry name" value="Phosphoenolpyruvate-binding domains"/>
    <property type="match status" value="1"/>
</dbReference>
<dbReference type="SUPFAM" id="SSF50800">
    <property type="entry name" value="PK beta-barrel domain-like"/>
    <property type="match status" value="1"/>
</dbReference>
<name>A0A081BLC2_9BACT</name>
<evidence type="ECO:0000256" key="10">
    <source>
        <dbReference type="ARBA" id="ARBA00022840"/>
    </source>
</evidence>
<dbReference type="GO" id="GO:0006950">
    <property type="term" value="P:response to stress"/>
    <property type="evidence" value="ECO:0007669"/>
    <property type="project" value="UniProtKB-ARBA"/>
</dbReference>
<evidence type="ECO:0000256" key="6">
    <source>
        <dbReference type="ARBA" id="ARBA00022679"/>
    </source>
</evidence>
<evidence type="ECO:0000259" key="17">
    <source>
        <dbReference type="Pfam" id="PF02887"/>
    </source>
</evidence>
<keyword evidence="7" id="KW-0479">Metal-binding</keyword>
<dbReference type="AlphaFoldDB" id="A0A081BLC2"/>
<feature type="domain" description="Pyruvate kinase C-terminal" evidence="17">
    <location>
        <begin position="361"/>
        <end position="473"/>
    </location>
</feature>
<accession>A0A081BLC2</accession>
<evidence type="ECO:0000256" key="3">
    <source>
        <dbReference type="ARBA" id="ARBA00004997"/>
    </source>
</evidence>
<evidence type="ECO:0000256" key="5">
    <source>
        <dbReference type="ARBA" id="ARBA00012142"/>
    </source>
</evidence>
<dbReference type="GO" id="GO:0005524">
    <property type="term" value="F:ATP binding"/>
    <property type="evidence" value="ECO:0007669"/>
    <property type="project" value="UniProtKB-KW"/>
</dbReference>